<protein>
    <submittedName>
        <fullName evidence="9">Surface polysaccharide O-acyltransferase-like enzyme</fullName>
    </submittedName>
</protein>
<feature type="transmembrane region" description="Helical" evidence="7">
    <location>
        <begin position="203"/>
        <end position="221"/>
    </location>
</feature>
<feature type="transmembrane region" description="Helical" evidence="7">
    <location>
        <begin position="130"/>
        <end position="152"/>
    </location>
</feature>
<evidence type="ECO:0000313" key="10">
    <source>
        <dbReference type="Proteomes" id="UP000248806"/>
    </source>
</evidence>
<accession>A0A326UFD7</accession>
<keyword evidence="10" id="KW-1185">Reference proteome</keyword>
<keyword evidence="5 7" id="KW-1133">Transmembrane helix</keyword>
<dbReference type="Proteomes" id="UP000248806">
    <property type="component" value="Unassembled WGS sequence"/>
</dbReference>
<evidence type="ECO:0000256" key="5">
    <source>
        <dbReference type="ARBA" id="ARBA00022989"/>
    </source>
</evidence>
<keyword evidence="3" id="KW-1003">Cell membrane</keyword>
<comment type="similarity">
    <text evidence="2">Belongs to the acyltransferase 3 family.</text>
</comment>
<evidence type="ECO:0000256" key="4">
    <source>
        <dbReference type="ARBA" id="ARBA00022692"/>
    </source>
</evidence>
<dbReference type="EMBL" id="QKUF01000002">
    <property type="protein sequence ID" value="PZW34414.1"/>
    <property type="molecule type" value="Genomic_DNA"/>
</dbReference>
<dbReference type="AlphaFoldDB" id="A0A326UFD7"/>
<sequence>MQREQTKRQPHVRELDLLRLCTASSVVTIHVLSFTAVLNHAEWGVQLQNAFVTALHYSREIFLFVTAFALVYVYYHAYENRPFPLKKFWMKRGMGILLPYTIWSLFYTWLGQGTDNYLQKALYNLLTGSGFYHLYYIILTLQFYLLLPLFLLFLRRFGRHPWKILAVSFTFQIVLLVFDYYIMQHDGISSPFWDAIGPYKARFFLFYQFYFVLGGITALYFRQMRDFVLKHSRLITGCLIGTLALLWAHYVLQIHVFGKSINYASSVLQPLMALYVTAALLFAFWLACRWVQKSPPGQPPKGANFVHLIAKSSFGIYLLHPLVLNEVQRWIMPYIPADFPVAISVILIGIFTLCTSTALSILLLHTPLACRLIGRDTPAPRSGKAIQAVPASQRSA</sequence>
<proteinExistence type="inferred from homology"/>
<comment type="caution">
    <text evidence="9">The sequence shown here is derived from an EMBL/GenBank/DDBJ whole genome shotgun (WGS) entry which is preliminary data.</text>
</comment>
<dbReference type="InterPro" id="IPR002656">
    <property type="entry name" value="Acyl_transf_3_dom"/>
</dbReference>
<feature type="domain" description="Acyltransferase 3" evidence="8">
    <location>
        <begin position="14"/>
        <end position="363"/>
    </location>
</feature>
<feature type="transmembrane region" description="Helical" evidence="7">
    <location>
        <begin position="89"/>
        <end position="110"/>
    </location>
</feature>
<evidence type="ECO:0000256" key="3">
    <source>
        <dbReference type="ARBA" id="ARBA00022475"/>
    </source>
</evidence>
<dbReference type="RefSeq" id="WP_170142403.1">
    <property type="nucleotide sequence ID" value="NZ_BIFX01000001.1"/>
</dbReference>
<comment type="subcellular location">
    <subcellularLocation>
        <location evidence="1">Cell membrane</location>
        <topology evidence="1">Multi-pass membrane protein</topology>
    </subcellularLocation>
</comment>
<keyword evidence="9" id="KW-0808">Transferase</keyword>
<feature type="transmembrane region" description="Helical" evidence="7">
    <location>
        <begin position="164"/>
        <end position="183"/>
    </location>
</feature>
<organism evidence="9 10">
    <name type="scientific">Thermosporothrix hazakensis</name>
    <dbReference type="NCBI Taxonomy" id="644383"/>
    <lineage>
        <taxon>Bacteria</taxon>
        <taxon>Bacillati</taxon>
        <taxon>Chloroflexota</taxon>
        <taxon>Ktedonobacteria</taxon>
        <taxon>Ktedonobacterales</taxon>
        <taxon>Thermosporotrichaceae</taxon>
        <taxon>Thermosporothrix</taxon>
    </lineage>
</organism>
<feature type="transmembrane region" description="Helical" evidence="7">
    <location>
        <begin position="303"/>
        <end position="319"/>
    </location>
</feature>
<name>A0A326UFD7_THEHA</name>
<reference evidence="9 10" key="1">
    <citation type="submission" date="2018-06" db="EMBL/GenBank/DDBJ databases">
        <title>Genomic Encyclopedia of Archaeal and Bacterial Type Strains, Phase II (KMG-II): from individual species to whole genera.</title>
        <authorList>
            <person name="Goeker M."/>
        </authorList>
    </citation>
    <scope>NUCLEOTIDE SEQUENCE [LARGE SCALE GENOMIC DNA]</scope>
    <source>
        <strain evidence="9 10">ATCC BAA-1881</strain>
    </source>
</reference>
<feature type="transmembrane region" description="Helical" evidence="7">
    <location>
        <begin position="339"/>
        <end position="364"/>
    </location>
</feature>
<feature type="transmembrane region" description="Helical" evidence="7">
    <location>
        <begin position="233"/>
        <end position="252"/>
    </location>
</feature>
<feature type="transmembrane region" description="Helical" evidence="7">
    <location>
        <begin position="272"/>
        <end position="291"/>
    </location>
</feature>
<evidence type="ECO:0000256" key="7">
    <source>
        <dbReference type="SAM" id="Phobius"/>
    </source>
</evidence>
<evidence type="ECO:0000256" key="1">
    <source>
        <dbReference type="ARBA" id="ARBA00004651"/>
    </source>
</evidence>
<dbReference type="GO" id="GO:0009246">
    <property type="term" value="P:enterobacterial common antigen biosynthetic process"/>
    <property type="evidence" value="ECO:0007669"/>
    <property type="project" value="TreeGrafter"/>
</dbReference>
<evidence type="ECO:0000259" key="8">
    <source>
        <dbReference type="Pfam" id="PF01757"/>
    </source>
</evidence>
<dbReference type="GO" id="GO:0016413">
    <property type="term" value="F:O-acetyltransferase activity"/>
    <property type="evidence" value="ECO:0007669"/>
    <property type="project" value="TreeGrafter"/>
</dbReference>
<gene>
    <name evidence="9" type="ORF">EI42_01251</name>
</gene>
<evidence type="ECO:0000256" key="6">
    <source>
        <dbReference type="ARBA" id="ARBA00023136"/>
    </source>
</evidence>
<evidence type="ECO:0000256" key="2">
    <source>
        <dbReference type="ARBA" id="ARBA00007400"/>
    </source>
</evidence>
<keyword evidence="4 7" id="KW-0812">Transmembrane</keyword>
<feature type="transmembrane region" description="Helical" evidence="7">
    <location>
        <begin position="20"/>
        <end position="41"/>
    </location>
</feature>
<keyword evidence="6 7" id="KW-0472">Membrane</keyword>
<dbReference type="Pfam" id="PF01757">
    <property type="entry name" value="Acyl_transf_3"/>
    <property type="match status" value="1"/>
</dbReference>
<feature type="transmembrane region" description="Helical" evidence="7">
    <location>
        <begin position="61"/>
        <end position="77"/>
    </location>
</feature>
<dbReference type="GO" id="GO:0005886">
    <property type="term" value="C:plasma membrane"/>
    <property type="evidence" value="ECO:0007669"/>
    <property type="project" value="UniProtKB-SubCell"/>
</dbReference>
<dbReference type="PANTHER" id="PTHR40074">
    <property type="entry name" value="O-ACETYLTRANSFERASE WECH"/>
    <property type="match status" value="1"/>
</dbReference>
<evidence type="ECO:0000313" key="9">
    <source>
        <dbReference type="EMBL" id="PZW34414.1"/>
    </source>
</evidence>
<keyword evidence="9" id="KW-0012">Acyltransferase</keyword>
<dbReference type="PANTHER" id="PTHR40074:SF2">
    <property type="entry name" value="O-ACETYLTRANSFERASE WECH"/>
    <property type="match status" value="1"/>
</dbReference>